<dbReference type="EMBL" id="JXYA01000010">
    <property type="protein sequence ID" value="KJZ11377.1"/>
    <property type="molecule type" value="Genomic_DNA"/>
</dbReference>
<dbReference type="RefSeq" id="WP_046004001.1">
    <property type="nucleotide sequence ID" value="NZ_JXYA01000010.1"/>
</dbReference>
<dbReference type="Pfam" id="PF00126">
    <property type="entry name" value="HTH_1"/>
    <property type="match status" value="1"/>
</dbReference>
<evidence type="ECO:0000313" key="8">
    <source>
        <dbReference type="Proteomes" id="UP000033452"/>
    </source>
</evidence>
<evidence type="ECO:0000256" key="2">
    <source>
        <dbReference type="ARBA" id="ARBA00023015"/>
    </source>
</evidence>
<organism evidence="7 8">
    <name type="scientific">Pseudoalteromonas rubra</name>
    <dbReference type="NCBI Taxonomy" id="43658"/>
    <lineage>
        <taxon>Bacteria</taxon>
        <taxon>Pseudomonadati</taxon>
        <taxon>Pseudomonadota</taxon>
        <taxon>Gammaproteobacteria</taxon>
        <taxon>Alteromonadales</taxon>
        <taxon>Pseudoalteromonadaceae</taxon>
        <taxon>Pseudoalteromonas</taxon>
    </lineage>
</organism>
<dbReference type="SUPFAM" id="SSF53850">
    <property type="entry name" value="Periplasmic binding protein-like II"/>
    <property type="match status" value="1"/>
</dbReference>
<gene>
    <name evidence="7" type="ORF">TW77_05685</name>
</gene>
<protein>
    <submittedName>
        <fullName evidence="7">LysR family transcriptional regulator</fullName>
    </submittedName>
</protein>
<dbReference type="PANTHER" id="PTHR30293">
    <property type="entry name" value="TRANSCRIPTIONAL REGULATORY PROTEIN NAC-RELATED"/>
    <property type="match status" value="1"/>
</dbReference>
<dbReference type="NCBIfam" id="NF008284">
    <property type="entry name" value="PRK11062.1"/>
    <property type="match status" value="1"/>
</dbReference>
<evidence type="ECO:0000256" key="3">
    <source>
        <dbReference type="ARBA" id="ARBA00023125"/>
    </source>
</evidence>
<evidence type="ECO:0000256" key="5">
    <source>
        <dbReference type="ARBA" id="ARBA00023163"/>
    </source>
</evidence>
<dbReference type="GO" id="GO:2000142">
    <property type="term" value="P:regulation of DNA-templated transcription initiation"/>
    <property type="evidence" value="ECO:0007669"/>
    <property type="project" value="TreeGrafter"/>
</dbReference>
<feature type="domain" description="HTH lysR-type" evidence="6">
    <location>
        <begin position="5"/>
        <end position="62"/>
    </location>
</feature>
<dbReference type="Gene3D" id="1.10.10.10">
    <property type="entry name" value="Winged helix-like DNA-binding domain superfamily/Winged helix DNA-binding domain"/>
    <property type="match status" value="1"/>
</dbReference>
<dbReference type="GO" id="GO:0003700">
    <property type="term" value="F:DNA-binding transcription factor activity"/>
    <property type="evidence" value="ECO:0007669"/>
    <property type="project" value="InterPro"/>
</dbReference>
<evidence type="ECO:0000256" key="4">
    <source>
        <dbReference type="ARBA" id="ARBA00023159"/>
    </source>
</evidence>
<comment type="similarity">
    <text evidence="1">Belongs to the LysR transcriptional regulatory family.</text>
</comment>
<evidence type="ECO:0000256" key="1">
    <source>
        <dbReference type="ARBA" id="ARBA00009437"/>
    </source>
</evidence>
<evidence type="ECO:0000313" key="7">
    <source>
        <dbReference type="EMBL" id="KJZ11377.1"/>
    </source>
</evidence>
<comment type="caution">
    <text evidence="7">The sequence shown here is derived from an EMBL/GenBank/DDBJ whole genome shotgun (WGS) entry which is preliminary data.</text>
</comment>
<evidence type="ECO:0000259" key="6">
    <source>
        <dbReference type="PROSITE" id="PS50931"/>
    </source>
</evidence>
<dbReference type="InterPro" id="IPR000847">
    <property type="entry name" value="LysR_HTH_N"/>
</dbReference>
<proteinExistence type="inferred from homology"/>
<dbReference type="Gene3D" id="3.40.190.290">
    <property type="match status" value="1"/>
</dbReference>
<dbReference type="PROSITE" id="PS50931">
    <property type="entry name" value="HTH_LYSR"/>
    <property type="match status" value="1"/>
</dbReference>
<keyword evidence="5" id="KW-0804">Transcription</keyword>
<accession>A0A0F4QXN5</accession>
<dbReference type="Pfam" id="PF03466">
    <property type="entry name" value="LysR_substrate"/>
    <property type="match status" value="1"/>
</dbReference>
<dbReference type="PANTHER" id="PTHR30293:SF2">
    <property type="entry name" value="TRANSCRIPTIONAL ACTIVATOR PROTEIN NHAR"/>
    <property type="match status" value="1"/>
</dbReference>
<dbReference type="InterPro" id="IPR005119">
    <property type="entry name" value="LysR_subst-bd"/>
</dbReference>
<keyword evidence="2" id="KW-0805">Transcription regulation</keyword>
<keyword evidence="4" id="KW-0010">Activator</keyword>
<dbReference type="PATRIC" id="fig|43658.5.peg.1186"/>
<dbReference type="OrthoDB" id="464481at2"/>
<dbReference type="InterPro" id="IPR036390">
    <property type="entry name" value="WH_DNA-bd_sf"/>
</dbReference>
<keyword evidence="3" id="KW-0238">DNA-binding</keyword>
<keyword evidence="8" id="KW-1185">Reference proteome</keyword>
<reference evidence="7 8" key="1">
    <citation type="journal article" date="2015" name="BMC Genomics">
        <title>Genome mining reveals unlocked bioactive potential of marine Gram-negative bacteria.</title>
        <authorList>
            <person name="Machado H."/>
            <person name="Sonnenschein E.C."/>
            <person name="Melchiorsen J."/>
            <person name="Gram L."/>
        </authorList>
    </citation>
    <scope>NUCLEOTIDE SEQUENCE [LARGE SCALE GENOMIC DNA]</scope>
    <source>
        <strain evidence="7 8">S2471</strain>
    </source>
</reference>
<name>A0A0F4QXN5_9GAMM</name>
<dbReference type="GO" id="GO:0003677">
    <property type="term" value="F:DNA binding"/>
    <property type="evidence" value="ECO:0007669"/>
    <property type="project" value="UniProtKB-KW"/>
</dbReference>
<dbReference type="InterPro" id="IPR036388">
    <property type="entry name" value="WH-like_DNA-bd_sf"/>
</dbReference>
<dbReference type="AlphaFoldDB" id="A0A0F4QXN5"/>
<dbReference type="Proteomes" id="UP000033452">
    <property type="component" value="Unassembled WGS sequence"/>
</dbReference>
<dbReference type="SUPFAM" id="SSF46785">
    <property type="entry name" value="Winged helix' DNA-binding domain"/>
    <property type="match status" value="1"/>
</dbReference>
<sequence length="306" mass="34382">MITNINYNHLYYFWQVSRHGSIAAASKILHLTPQTISAQITSLEQRLGKPLFLREGRGLRLTEYGQLTQQYADDMFAIAEEWLETTKGDLASINRTLKVGISDALPKSLVSKWLAPLIDNERISNLHCIDGQQAELLAQMATHKLDLVLADKPLDSDTPFKLFCHEIGKSQIGFYGNKQDQSLTCDNFPAALADTPIILPAKNSPVTSAIQYWLNELKIEISVAGHVDDSALMKALGQQGFGVFPAPLSVREEIERHYDVNFIGAIENVYQNYYAFTPDRLIKDSIYSEFVQHARSIDDTTGNQYE</sequence>